<dbReference type="GO" id="GO:0005829">
    <property type="term" value="C:cytosol"/>
    <property type="evidence" value="ECO:0007669"/>
    <property type="project" value="TreeGrafter"/>
</dbReference>
<evidence type="ECO:0000256" key="1">
    <source>
        <dbReference type="ARBA" id="ARBA00005171"/>
    </source>
</evidence>
<dbReference type="Proteomes" id="UP000179076">
    <property type="component" value="Unassembled WGS sequence"/>
</dbReference>
<evidence type="ECO:0000256" key="4">
    <source>
        <dbReference type="ARBA" id="ARBA00022598"/>
    </source>
</evidence>
<protein>
    <recommendedName>
        <fullName evidence="3">CTP synthase (glutamine hydrolyzing)</fullName>
        <ecNumber evidence="3">6.3.4.2</ecNumber>
    </recommendedName>
</protein>
<evidence type="ECO:0000256" key="9">
    <source>
        <dbReference type="ARBA" id="ARBA00047781"/>
    </source>
</evidence>
<dbReference type="GO" id="GO:0042802">
    <property type="term" value="F:identical protein binding"/>
    <property type="evidence" value="ECO:0007669"/>
    <property type="project" value="TreeGrafter"/>
</dbReference>
<dbReference type="GO" id="GO:0005524">
    <property type="term" value="F:ATP binding"/>
    <property type="evidence" value="ECO:0007669"/>
    <property type="project" value="UniProtKB-KW"/>
</dbReference>
<evidence type="ECO:0000313" key="12">
    <source>
        <dbReference type="Proteomes" id="UP000179076"/>
    </source>
</evidence>
<dbReference type="SUPFAM" id="SSF52317">
    <property type="entry name" value="Class I glutamine amidotransferase-like"/>
    <property type="match status" value="1"/>
</dbReference>
<evidence type="ECO:0000313" key="11">
    <source>
        <dbReference type="EMBL" id="OGI70458.1"/>
    </source>
</evidence>
<reference evidence="11 12" key="1">
    <citation type="journal article" date="2016" name="Nat. Commun.">
        <title>Thousands of microbial genomes shed light on interconnected biogeochemical processes in an aquifer system.</title>
        <authorList>
            <person name="Anantharaman K."/>
            <person name="Brown C.T."/>
            <person name="Hug L.A."/>
            <person name="Sharon I."/>
            <person name="Castelle C.J."/>
            <person name="Probst A.J."/>
            <person name="Thomas B.C."/>
            <person name="Singh A."/>
            <person name="Wilkins M.J."/>
            <person name="Karaoz U."/>
            <person name="Brodie E.L."/>
            <person name="Williams K.H."/>
            <person name="Hubbard S.S."/>
            <person name="Banfield J.F."/>
        </authorList>
    </citation>
    <scope>NUCLEOTIDE SEQUENCE [LARGE SCALE GENOMIC DNA]</scope>
</reference>
<dbReference type="InterPro" id="IPR004468">
    <property type="entry name" value="CTP_synthase"/>
</dbReference>
<keyword evidence="5" id="KW-0547">Nucleotide-binding</keyword>
<dbReference type="GO" id="GO:0019856">
    <property type="term" value="P:pyrimidine nucleobase biosynthetic process"/>
    <property type="evidence" value="ECO:0007669"/>
    <property type="project" value="TreeGrafter"/>
</dbReference>
<dbReference type="GO" id="GO:0003883">
    <property type="term" value="F:CTP synthase activity"/>
    <property type="evidence" value="ECO:0007669"/>
    <property type="project" value="UniProtKB-EC"/>
</dbReference>
<dbReference type="InterPro" id="IPR029062">
    <property type="entry name" value="Class_I_gatase-like"/>
</dbReference>
<name>A0A1F6VLG3_9PROT</name>
<dbReference type="AlphaFoldDB" id="A0A1F6VLG3"/>
<dbReference type="Pfam" id="PF00117">
    <property type="entry name" value="GATase"/>
    <property type="match status" value="1"/>
</dbReference>
<sequence length="240" mass="25714">MKKKVTIGLVGDYDESVVAHRAIPLAIGRAAIELRVDAAFEWVPTAEIIAVARISSFDGLWCVPGSPYRNTDGALCAIRYARENAVPFLGTCGGFQHVIVEYARNVLGWADADHAETAPGAARAVITPLACALVEVTGALRLFSGTRIASAYGVERISEGYQCRFGLNPAFQSALVAGPLRASADDETSEVRAVELDEHPFFIATLFQPERAALADKPVPLATAFLRAFATYFGISDSRP</sequence>
<dbReference type="NCBIfam" id="NF004836">
    <property type="entry name" value="PRK06186.1"/>
    <property type="match status" value="1"/>
</dbReference>
<evidence type="ECO:0000256" key="3">
    <source>
        <dbReference type="ARBA" id="ARBA00012291"/>
    </source>
</evidence>
<keyword evidence="6" id="KW-0067">ATP-binding</keyword>
<evidence type="ECO:0000259" key="10">
    <source>
        <dbReference type="Pfam" id="PF00117"/>
    </source>
</evidence>
<keyword evidence="4" id="KW-0436">Ligase</keyword>
<feature type="domain" description="Glutamine amidotransferase" evidence="10">
    <location>
        <begin position="27"/>
        <end position="117"/>
    </location>
</feature>
<organism evidence="11 12">
    <name type="scientific">Candidatus Muproteobacteria bacterium RBG_16_60_9</name>
    <dbReference type="NCBI Taxonomy" id="1817755"/>
    <lineage>
        <taxon>Bacteria</taxon>
        <taxon>Pseudomonadati</taxon>
        <taxon>Pseudomonadota</taxon>
        <taxon>Candidatus Muproteobacteria</taxon>
    </lineage>
</organism>
<dbReference type="UniPathway" id="UPA00159">
    <property type="reaction ID" value="UER00277"/>
</dbReference>
<proteinExistence type="inferred from homology"/>
<comment type="similarity">
    <text evidence="2">Belongs to the CTP synthase family.</text>
</comment>
<evidence type="ECO:0000256" key="7">
    <source>
        <dbReference type="ARBA" id="ARBA00022962"/>
    </source>
</evidence>
<evidence type="ECO:0000256" key="5">
    <source>
        <dbReference type="ARBA" id="ARBA00022741"/>
    </source>
</evidence>
<dbReference type="EC" id="6.3.4.2" evidence="3"/>
<dbReference type="PANTHER" id="PTHR11550:SF0">
    <property type="entry name" value="CTP SYNTHASE-RELATED"/>
    <property type="match status" value="1"/>
</dbReference>
<gene>
    <name evidence="11" type="ORF">A2W18_10330</name>
</gene>
<evidence type="ECO:0000256" key="6">
    <source>
        <dbReference type="ARBA" id="ARBA00022840"/>
    </source>
</evidence>
<keyword evidence="7" id="KW-0315">Glutamine amidotransferase</keyword>
<accession>A0A1F6VLG3</accession>
<keyword evidence="8" id="KW-0665">Pyrimidine biosynthesis</keyword>
<dbReference type="Gene3D" id="3.40.50.880">
    <property type="match status" value="1"/>
</dbReference>
<comment type="caution">
    <text evidence="11">The sequence shown here is derived from an EMBL/GenBank/DDBJ whole genome shotgun (WGS) entry which is preliminary data.</text>
</comment>
<evidence type="ECO:0000256" key="2">
    <source>
        <dbReference type="ARBA" id="ARBA00007533"/>
    </source>
</evidence>
<dbReference type="InterPro" id="IPR017926">
    <property type="entry name" value="GATASE"/>
</dbReference>
<dbReference type="EMBL" id="MFSP01000001">
    <property type="protein sequence ID" value="OGI70458.1"/>
    <property type="molecule type" value="Genomic_DNA"/>
</dbReference>
<dbReference type="PANTHER" id="PTHR11550">
    <property type="entry name" value="CTP SYNTHASE"/>
    <property type="match status" value="1"/>
</dbReference>
<dbReference type="GO" id="GO:0044210">
    <property type="term" value="P:'de novo' CTP biosynthetic process"/>
    <property type="evidence" value="ECO:0007669"/>
    <property type="project" value="UniProtKB-UniPathway"/>
</dbReference>
<comment type="catalytic activity">
    <reaction evidence="9">
        <text>UTP + L-glutamine + ATP + H2O = CTP + L-glutamate + ADP + phosphate + 2 H(+)</text>
        <dbReference type="Rhea" id="RHEA:26426"/>
        <dbReference type="ChEBI" id="CHEBI:15377"/>
        <dbReference type="ChEBI" id="CHEBI:15378"/>
        <dbReference type="ChEBI" id="CHEBI:29985"/>
        <dbReference type="ChEBI" id="CHEBI:30616"/>
        <dbReference type="ChEBI" id="CHEBI:37563"/>
        <dbReference type="ChEBI" id="CHEBI:43474"/>
        <dbReference type="ChEBI" id="CHEBI:46398"/>
        <dbReference type="ChEBI" id="CHEBI:58359"/>
        <dbReference type="ChEBI" id="CHEBI:456216"/>
        <dbReference type="EC" id="6.3.4.2"/>
    </reaction>
</comment>
<evidence type="ECO:0000256" key="8">
    <source>
        <dbReference type="ARBA" id="ARBA00022975"/>
    </source>
</evidence>
<comment type="pathway">
    <text evidence="1">Pyrimidine metabolism; CTP biosynthesis via de novo pathway; CTP from UDP: step 2/2.</text>
</comment>